<evidence type="ECO:0000313" key="2">
    <source>
        <dbReference type="Proteomes" id="UP000229756"/>
    </source>
</evidence>
<reference evidence="2" key="1">
    <citation type="submission" date="2017-09" db="EMBL/GenBank/DDBJ databases">
        <title>Depth-based differentiation of microbial function through sediment-hosted aquifers and enrichment of novel symbionts in the deep terrestrial subsurface.</title>
        <authorList>
            <person name="Probst A.J."/>
            <person name="Ladd B."/>
            <person name="Jarett J.K."/>
            <person name="Geller-Mcgrath D.E."/>
            <person name="Sieber C.M.K."/>
            <person name="Emerson J.B."/>
            <person name="Anantharaman K."/>
            <person name="Thomas B.C."/>
            <person name="Malmstrom R."/>
            <person name="Stieglmeier M."/>
            <person name="Klingl A."/>
            <person name="Woyke T."/>
            <person name="Ryan C.M."/>
            <person name="Banfield J.F."/>
        </authorList>
    </citation>
    <scope>NUCLEOTIDE SEQUENCE [LARGE SCALE GENOMIC DNA]</scope>
</reference>
<name>A0A2M8EMW4_UNCKA</name>
<organism evidence="1 2">
    <name type="scientific">candidate division WWE3 bacterium CG_4_9_14_0_2_um_filter_35_11</name>
    <dbReference type="NCBI Taxonomy" id="1975077"/>
    <lineage>
        <taxon>Bacteria</taxon>
        <taxon>Katanobacteria</taxon>
    </lineage>
</organism>
<dbReference type="AlphaFoldDB" id="A0A2M8EMW4"/>
<evidence type="ECO:0008006" key="3">
    <source>
        <dbReference type="Google" id="ProtNLM"/>
    </source>
</evidence>
<gene>
    <name evidence="1" type="ORF">CO058_00065</name>
</gene>
<dbReference type="InterPro" id="IPR029063">
    <property type="entry name" value="SAM-dependent_MTases_sf"/>
</dbReference>
<accession>A0A2M8EMW4</accession>
<dbReference type="NCBIfam" id="TIGR04325">
    <property type="entry name" value="MTase_LIC12133"/>
    <property type="match status" value="1"/>
</dbReference>
<dbReference type="InterPro" id="IPR027612">
    <property type="entry name" value="Put_MTase_LIC12133"/>
</dbReference>
<protein>
    <recommendedName>
        <fullName evidence="3">Methyltransferase, TIGR04325 family</fullName>
    </recommendedName>
</protein>
<dbReference type="Gene3D" id="3.40.50.150">
    <property type="entry name" value="Vaccinia Virus protein VP39"/>
    <property type="match status" value="1"/>
</dbReference>
<dbReference type="SUPFAM" id="SSF53335">
    <property type="entry name" value="S-adenosyl-L-methionine-dependent methyltransferases"/>
    <property type="match status" value="1"/>
</dbReference>
<sequence>MTIRRFLIDWVLPKILHKFLLGVYAGWHGYYNSFESARSKAGSYSDSEVFIGVLNKTLSTIKEGDVLERDGAIINERVFQVPVLVGLILSLSWKQKGLKVLDFGGGLGSLYRELKNYLPFSNWVVVEQPGLVSLATGNIDSGNLQFRTSLSGAYKLHDKYELAILSSVLQYLENPYEDLNQILSKKPRVVVVDRTLFSKDNKSYVSVQRVPKSIYGFPTSYPCWILNKEELLGVFNKQGYVLVGEFRSSIDETNRWNEEFLGFVFKYEN</sequence>
<comment type="caution">
    <text evidence="1">The sequence shown here is derived from an EMBL/GenBank/DDBJ whole genome shotgun (WGS) entry which is preliminary data.</text>
</comment>
<evidence type="ECO:0000313" key="1">
    <source>
        <dbReference type="EMBL" id="PJC24080.1"/>
    </source>
</evidence>
<dbReference type="EMBL" id="PFSJ01000001">
    <property type="protein sequence ID" value="PJC24080.1"/>
    <property type="molecule type" value="Genomic_DNA"/>
</dbReference>
<dbReference type="Proteomes" id="UP000229756">
    <property type="component" value="Unassembled WGS sequence"/>
</dbReference>
<proteinExistence type="predicted"/>